<keyword evidence="2" id="KW-0436">Ligase</keyword>
<dbReference type="Gene3D" id="3.30.300.30">
    <property type="match status" value="1"/>
</dbReference>
<accession>A0A4U5NZS1</accession>
<dbReference type="AlphaFoldDB" id="A0A4U5NZS1"/>
<dbReference type="STRING" id="34508.A0A4U5NZS1"/>
<comment type="similarity">
    <text evidence="1">Belongs to the ATP-dependent AMP-binding enzyme family.</text>
</comment>
<dbReference type="PANTHER" id="PTHR43201">
    <property type="entry name" value="ACYL-COA SYNTHETASE"/>
    <property type="match status" value="1"/>
</dbReference>
<comment type="caution">
    <text evidence="10">The sequence shown here is derived from an EMBL/GenBank/DDBJ whole genome shotgun (WGS) entry which is preliminary data.</text>
</comment>
<dbReference type="Gene3D" id="3.40.50.12780">
    <property type="entry name" value="N-terminal domain of ligase-like"/>
    <property type="match status" value="1"/>
</dbReference>
<dbReference type="InterPro" id="IPR000873">
    <property type="entry name" value="AMP-dep_synth/lig_dom"/>
</dbReference>
<dbReference type="OrthoDB" id="10253115at2759"/>
<keyword evidence="11" id="KW-1185">Reference proteome</keyword>
<dbReference type="EC" id="6.2.1.2" evidence="4"/>
<evidence type="ECO:0000256" key="2">
    <source>
        <dbReference type="ARBA" id="ARBA00022598"/>
    </source>
</evidence>
<dbReference type="InterPro" id="IPR045851">
    <property type="entry name" value="AMP-bd_C_sf"/>
</dbReference>
<dbReference type="CDD" id="cd05917">
    <property type="entry name" value="FACL_like_2"/>
    <property type="match status" value="1"/>
</dbReference>
<protein>
    <recommendedName>
        <fullName evidence="5">Medium-chain acyl-CoA ligase ACSF2, mitochondrial</fullName>
        <ecNumber evidence="4">6.2.1.2</ecNumber>
    </recommendedName>
</protein>
<comment type="function">
    <text evidence="3">Acyl-CoA synthases catalyze the initial reaction in fatty acid metabolism, by forming a thioester with CoA. Has some preference toward medium-chain substrates. Plays a role in adipocyte differentiation.</text>
</comment>
<evidence type="ECO:0000256" key="5">
    <source>
        <dbReference type="ARBA" id="ARBA00039638"/>
    </source>
</evidence>
<dbReference type="InterPro" id="IPR042099">
    <property type="entry name" value="ANL_N_sf"/>
</dbReference>
<feature type="domain" description="AMP-dependent synthetase/ligase" evidence="8">
    <location>
        <begin position="54"/>
        <end position="444"/>
    </location>
</feature>
<dbReference type="EMBL" id="AZBU02000003">
    <property type="protein sequence ID" value="TKR89148.1"/>
    <property type="molecule type" value="Genomic_DNA"/>
</dbReference>
<evidence type="ECO:0000256" key="3">
    <source>
        <dbReference type="ARBA" id="ARBA00037247"/>
    </source>
</evidence>
<evidence type="ECO:0000256" key="1">
    <source>
        <dbReference type="ARBA" id="ARBA00006432"/>
    </source>
</evidence>
<evidence type="ECO:0000313" key="10">
    <source>
        <dbReference type="EMBL" id="TKR89148.1"/>
    </source>
</evidence>
<comment type="catalytic activity">
    <reaction evidence="7">
        <text>a medium-chain fatty acid + ATP + CoA = a medium-chain fatty acyl-CoA + AMP + diphosphate</text>
        <dbReference type="Rhea" id="RHEA:48340"/>
        <dbReference type="ChEBI" id="CHEBI:30616"/>
        <dbReference type="ChEBI" id="CHEBI:33019"/>
        <dbReference type="ChEBI" id="CHEBI:57287"/>
        <dbReference type="ChEBI" id="CHEBI:59558"/>
        <dbReference type="ChEBI" id="CHEBI:90546"/>
        <dbReference type="ChEBI" id="CHEBI:456215"/>
        <dbReference type="EC" id="6.2.1.2"/>
    </reaction>
</comment>
<evidence type="ECO:0000313" key="11">
    <source>
        <dbReference type="Proteomes" id="UP000298663"/>
    </source>
</evidence>
<name>A0A4U5NZS1_STECR</name>
<evidence type="ECO:0000259" key="9">
    <source>
        <dbReference type="Pfam" id="PF13193"/>
    </source>
</evidence>
<dbReference type="PANTHER" id="PTHR43201:SF5">
    <property type="entry name" value="MEDIUM-CHAIN ACYL-COA LIGASE ACSF2, MITOCHONDRIAL"/>
    <property type="match status" value="1"/>
</dbReference>
<dbReference type="GO" id="GO:0031956">
    <property type="term" value="F:medium-chain fatty acid-CoA ligase activity"/>
    <property type="evidence" value="ECO:0007669"/>
    <property type="project" value="UniProtKB-EC"/>
</dbReference>
<dbReference type="GO" id="GO:0006631">
    <property type="term" value="P:fatty acid metabolic process"/>
    <property type="evidence" value="ECO:0007669"/>
    <property type="project" value="TreeGrafter"/>
</dbReference>
<reference evidence="10 11" key="2">
    <citation type="journal article" date="2019" name="G3 (Bethesda)">
        <title>Hybrid Assembly of the Genome of the Entomopathogenic Nematode Steinernema carpocapsae Identifies the X-Chromosome.</title>
        <authorList>
            <person name="Serra L."/>
            <person name="Macchietto M."/>
            <person name="Macias-Munoz A."/>
            <person name="McGill C.J."/>
            <person name="Rodriguez I.M."/>
            <person name="Rodriguez B."/>
            <person name="Murad R."/>
            <person name="Mortazavi A."/>
        </authorList>
    </citation>
    <scope>NUCLEOTIDE SEQUENCE [LARGE SCALE GENOMIC DNA]</scope>
    <source>
        <strain evidence="10 11">ALL</strain>
    </source>
</reference>
<evidence type="ECO:0000259" key="8">
    <source>
        <dbReference type="Pfam" id="PF00501"/>
    </source>
</evidence>
<reference evidence="10 11" key="1">
    <citation type="journal article" date="2015" name="Genome Biol.">
        <title>Comparative genomics of Steinernema reveals deeply conserved gene regulatory networks.</title>
        <authorList>
            <person name="Dillman A.R."/>
            <person name="Macchietto M."/>
            <person name="Porter C.F."/>
            <person name="Rogers A."/>
            <person name="Williams B."/>
            <person name="Antoshechkin I."/>
            <person name="Lee M.M."/>
            <person name="Goodwin Z."/>
            <person name="Lu X."/>
            <person name="Lewis E.E."/>
            <person name="Goodrich-Blair H."/>
            <person name="Stock S.P."/>
            <person name="Adams B.J."/>
            <person name="Sternberg P.W."/>
            <person name="Mortazavi A."/>
        </authorList>
    </citation>
    <scope>NUCLEOTIDE SEQUENCE [LARGE SCALE GENOMIC DNA]</scope>
    <source>
        <strain evidence="10 11">ALL</strain>
    </source>
</reference>
<feature type="domain" description="AMP-binding enzyme C-terminal" evidence="9">
    <location>
        <begin position="495"/>
        <end position="572"/>
    </location>
</feature>
<dbReference type="Pfam" id="PF00501">
    <property type="entry name" value="AMP-binding"/>
    <property type="match status" value="1"/>
</dbReference>
<dbReference type="InterPro" id="IPR025110">
    <property type="entry name" value="AMP-bd_C"/>
</dbReference>
<dbReference type="SUPFAM" id="SSF56801">
    <property type="entry name" value="Acetyl-CoA synthetase-like"/>
    <property type="match status" value="1"/>
</dbReference>
<dbReference type="Proteomes" id="UP000298663">
    <property type="component" value="Unassembled WGS sequence"/>
</dbReference>
<comment type="catalytic activity">
    <reaction evidence="6">
        <text>octanoate + ATP + CoA = octanoyl-CoA + AMP + diphosphate</text>
        <dbReference type="Rhea" id="RHEA:33631"/>
        <dbReference type="ChEBI" id="CHEBI:25646"/>
        <dbReference type="ChEBI" id="CHEBI:30616"/>
        <dbReference type="ChEBI" id="CHEBI:33019"/>
        <dbReference type="ChEBI" id="CHEBI:57287"/>
        <dbReference type="ChEBI" id="CHEBI:57386"/>
        <dbReference type="ChEBI" id="CHEBI:456215"/>
    </reaction>
</comment>
<dbReference type="PROSITE" id="PS00455">
    <property type="entry name" value="AMP_BINDING"/>
    <property type="match status" value="1"/>
</dbReference>
<organism evidence="10 11">
    <name type="scientific">Steinernema carpocapsae</name>
    <name type="common">Entomopathogenic nematode</name>
    <dbReference type="NCBI Taxonomy" id="34508"/>
    <lineage>
        <taxon>Eukaryota</taxon>
        <taxon>Metazoa</taxon>
        <taxon>Ecdysozoa</taxon>
        <taxon>Nematoda</taxon>
        <taxon>Chromadorea</taxon>
        <taxon>Rhabditida</taxon>
        <taxon>Tylenchina</taxon>
        <taxon>Panagrolaimomorpha</taxon>
        <taxon>Strongyloidoidea</taxon>
        <taxon>Steinernematidae</taxon>
        <taxon>Steinernema</taxon>
    </lineage>
</organism>
<evidence type="ECO:0000256" key="7">
    <source>
        <dbReference type="ARBA" id="ARBA00048277"/>
    </source>
</evidence>
<dbReference type="FunFam" id="3.30.300.30:FF:000008">
    <property type="entry name" value="2,3-dihydroxybenzoate-AMP ligase"/>
    <property type="match status" value="1"/>
</dbReference>
<evidence type="ECO:0000256" key="6">
    <source>
        <dbReference type="ARBA" id="ARBA00047319"/>
    </source>
</evidence>
<dbReference type="FunFam" id="3.40.50.12780:FF:000003">
    <property type="entry name" value="Long-chain-fatty-acid--CoA ligase FadD"/>
    <property type="match status" value="1"/>
</dbReference>
<gene>
    <name evidence="10" type="ORF">L596_013292</name>
</gene>
<proteinExistence type="inferred from homology"/>
<dbReference type="Pfam" id="PF13193">
    <property type="entry name" value="AMP-binding_C"/>
    <property type="match status" value="1"/>
</dbReference>
<sequence>MSVSRLAARKICVSSRRFLNIRPYSPTSDWSYIHGASPIPYVHASVSDCFLKGVEQVPDRDLFIFKNENIRKSYQDVWHDSVQLSKGLIKLGIRKGDRVGIWGPNYYEWVTTQLATAMAGFILVNINPAYQYEELQYSLRKVGVKALITPPKFSYSDYYSSLTAIIPTLATAKEGVGHIDCHNLPEMAHLIIFGNEKSYRGAWNYTDITNSGGRAEEETLAKFQHLIRLDDPINIQYTSGTTGYPKAATLTHHNIVNNGYFMGLRCNFDKERSIICIPNPLYHCFGCVIGVLNAITHQQTCVFPSPRFNTDAILRSIQEEQCTALYGTPTMFIDVLANPSIKSTNLSALHTGVIAGSPCPAALASRMVNELNLNDLCMLYGTTEASPGITMSYLEDPPEKRIKNVGYVLDHVEVKVIDDDGKTVQRGENGELLARGYNIMRGYWGDEERTKKELTVDGWYHTGDTASMAKDGSISIVGRTKDMIIRGGENIYPTEIETFLFKHPFIEDAQVIGVPDERLGEEVCVWIRLREGKKMTADELKEYCKGKIAHFKIPRYILFKEEKDFPITATGKVKKFELRRLSREELGLEHKESDQLTMTSRR</sequence>
<evidence type="ECO:0000256" key="4">
    <source>
        <dbReference type="ARBA" id="ARBA00039009"/>
    </source>
</evidence>
<dbReference type="InterPro" id="IPR020845">
    <property type="entry name" value="AMP-binding_CS"/>
</dbReference>